<sequence>MNLPETCYKPGDVCNDLLHVQSAIVEVTFLLDVIVERRTQILIIQVAHRVAPQHPFLLTDVIIPYLAGKLKDPLKDLPMQRHIAVRIECQGTGAEDAGNVGSHPVGFLRLLFIGQAGRFVLIVGFQQYLHFLHINLSLDMLPCRLKQVVRGTQSVHRLQSDGGLPVVGFLLRIRFSLMDVFIKVRWIVFVFFVHTLPFNESFVTFTFPVTTSLIKRCLYSFSFSI</sequence>
<comment type="caution">
    <text evidence="1">The sequence shown here is derived from an EMBL/GenBank/DDBJ whole genome shotgun (WGS) entry which is preliminary data.</text>
</comment>
<protein>
    <submittedName>
        <fullName evidence="1">Uncharacterized protein</fullName>
    </submittedName>
</protein>
<dbReference type="EMBL" id="AMCI01003112">
    <property type="protein sequence ID" value="EJX01047.1"/>
    <property type="molecule type" value="Genomic_DNA"/>
</dbReference>
<organism evidence="1">
    <name type="scientific">gut metagenome</name>
    <dbReference type="NCBI Taxonomy" id="749906"/>
    <lineage>
        <taxon>unclassified sequences</taxon>
        <taxon>metagenomes</taxon>
        <taxon>organismal metagenomes</taxon>
    </lineage>
</organism>
<evidence type="ECO:0000313" key="1">
    <source>
        <dbReference type="EMBL" id="EJX01047.1"/>
    </source>
</evidence>
<name>J9G1H7_9ZZZZ</name>
<proteinExistence type="predicted"/>
<reference evidence="1" key="1">
    <citation type="journal article" date="2012" name="PLoS ONE">
        <title>Gene sets for utilization of primary and secondary nutrition supplies in the distal gut of endangered iberian lynx.</title>
        <authorList>
            <person name="Alcaide M."/>
            <person name="Messina E."/>
            <person name="Richter M."/>
            <person name="Bargiela R."/>
            <person name="Peplies J."/>
            <person name="Huws S.A."/>
            <person name="Newbold C.J."/>
            <person name="Golyshin P.N."/>
            <person name="Simon M.A."/>
            <person name="Lopez G."/>
            <person name="Yakimov M.M."/>
            <person name="Ferrer M."/>
        </authorList>
    </citation>
    <scope>NUCLEOTIDE SEQUENCE</scope>
</reference>
<gene>
    <name evidence="1" type="ORF">EVA_10848</name>
</gene>
<accession>J9G1H7</accession>
<dbReference type="AlphaFoldDB" id="J9G1H7"/>